<dbReference type="PROSITE" id="PS50005">
    <property type="entry name" value="TPR"/>
    <property type="match status" value="3"/>
</dbReference>
<accession>A0ABT0GJC2</accession>
<dbReference type="NCBIfam" id="NF047558">
    <property type="entry name" value="TPR_END_plus"/>
    <property type="match status" value="1"/>
</dbReference>
<dbReference type="InterPro" id="IPR019734">
    <property type="entry name" value="TPR_rpt"/>
</dbReference>
<dbReference type="InterPro" id="IPR011990">
    <property type="entry name" value="TPR-like_helical_dom_sf"/>
</dbReference>
<keyword evidence="4" id="KW-0472">Membrane</keyword>
<dbReference type="RefSeq" id="WP_248210211.1">
    <property type="nucleotide sequence ID" value="NZ_JALNMH010000011.1"/>
</dbReference>
<dbReference type="Pfam" id="PF07719">
    <property type="entry name" value="TPR_2"/>
    <property type="match status" value="1"/>
</dbReference>
<proteinExistence type="predicted"/>
<dbReference type="PROSITE" id="PS50293">
    <property type="entry name" value="TPR_REGION"/>
    <property type="match status" value="1"/>
</dbReference>
<keyword evidence="6" id="KW-1185">Reference proteome</keyword>
<evidence type="ECO:0000256" key="3">
    <source>
        <dbReference type="PROSITE-ProRule" id="PRU00339"/>
    </source>
</evidence>
<keyword evidence="1" id="KW-0677">Repeat</keyword>
<feature type="transmembrane region" description="Helical" evidence="4">
    <location>
        <begin position="21"/>
        <end position="39"/>
    </location>
</feature>
<dbReference type="EMBL" id="JALNMH010000011">
    <property type="protein sequence ID" value="MCK7594646.1"/>
    <property type="molecule type" value="Genomic_DNA"/>
</dbReference>
<dbReference type="Gene3D" id="3.40.50.10070">
    <property type="entry name" value="TolB, N-terminal domain"/>
    <property type="match status" value="1"/>
</dbReference>
<feature type="repeat" description="TPR" evidence="3">
    <location>
        <begin position="425"/>
        <end position="458"/>
    </location>
</feature>
<evidence type="ECO:0000256" key="2">
    <source>
        <dbReference type="ARBA" id="ARBA00022803"/>
    </source>
</evidence>
<name>A0ABT0GJC2_9GAMM</name>
<organism evidence="5 6">
    <name type="scientific">Pseudomarimonas salicorniae</name>
    <dbReference type="NCBI Taxonomy" id="2933270"/>
    <lineage>
        <taxon>Bacteria</taxon>
        <taxon>Pseudomonadati</taxon>
        <taxon>Pseudomonadota</taxon>
        <taxon>Gammaproteobacteria</taxon>
        <taxon>Lysobacterales</taxon>
        <taxon>Lysobacteraceae</taxon>
        <taxon>Pseudomarimonas</taxon>
    </lineage>
</organism>
<keyword evidence="4" id="KW-1133">Transmembrane helix</keyword>
<dbReference type="PANTHER" id="PTHR12558:SF13">
    <property type="entry name" value="CELL DIVISION CYCLE PROTEIN 27 HOMOLOG"/>
    <property type="match status" value="1"/>
</dbReference>
<keyword evidence="4" id="KW-0812">Transmembrane</keyword>
<gene>
    <name evidence="5" type="ORF">M0G41_13315</name>
</gene>
<evidence type="ECO:0000256" key="1">
    <source>
        <dbReference type="ARBA" id="ARBA00022737"/>
    </source>
</evidence>
<feature type="repeat" description="TPR" evidence="3">
    <location>
        <begin position="492"/>
        <end position="525"/>
    </location>
</feature>
<dbReference type="Gene3D" id="1.25.40.10">
    <property type="entry name" value="Tetratricopeptide repeat domain"/>
    <property type="match status" value="4"/>
</dbReference>
<dbReference type="PANTHER" id="PTHR12558">
    <property type="entry name" value="CELL DIVISION CYCLE 16,23,27"/>
    <property type="match status" value="1"/>
</dbReference>
<evidence type="ECO:0000256" key="4">
    <source>
        <dbReference type="SAM" id="Phobius"/>
    </source>
</evidence>
<dbReference type="SMART" id="SM00028">
    <property type="entry name" value="TPR"/>
    <property type="match status" value="6"/>
</dbReference>
<comment type="caution">
    <text evidence="5">The sequence shown here is derived from an EMBL/GenBank/DDBJ whole genome shotgun (WGS) entry which is preliminary data.</text>
</comment>
<dbReference type="InterPro" id="IPR013105">
    <property type="entry name" value="TPR_2"/>
</dbReference>
<reference evidence="5" key="1">
    <citation type="submission" date="2022-04" db="EMBL/GenBank/DDBJ databases">
        <title>Lysobacter sp. CAU 1642 isolated from sea sand.</title>
        <authorList>
            <person name="Kim W."/>
        </authorList>
    </citation>
    <scope>NUCLEOTIDE SEQUENCE</scope>
    <source>
        <strain evidence="5">CAU 1642</strain>
    </source>
</reference>
<protein>
    <submittedName>
        <fullName evidence="5">Tetratricopeptide repeat protein</fullName>
    </submittedName>
</protein>
<dbReference type="Pfam" id="PF13432">
    <property type="entry name" value="TPR_16"/>
    <property type="match status" value="2"/>
</dbReference>
<keyword evidence="2 3" id="KW-0802">TPR repeat</keyword>
<sequence>MARFVQTFLAELRRRRVLRVLAIYAVAAWVVLQIGEVTFEPLGISQEVMRGLIVLALAGFPLAFVLAWLIEVGPRGLMFDLPLWPRAGDRAPRGRRSDLALALGVLALTVIGAYTAFGMLGEEAAEAPTARADNSIAVLAFDSFDTSASTDYFASGLAEEIINLLSGIERLNVASRTSSFQFRGERVDVREIARLLGVARVLEGSVRRDGERLRVTAQLTDGESGFQLWRQTYDRRLSDVFAIQREIGEAVVNELQIALSVEVRDRLGKVPTTSLDAYLFYLQGLDRLHSSQDENVMRVAIELFDRALELDPRLARALAGRCEAGLRLYQIGNDVAQFERAEADCQRAADLDTGLDATTHVALARLYRFRGWTDRAEAQLERARAIAPAEVDVYLELGRLRSRQDREQEAEASFLRAVDLKRNDWRTHDALATFYYRNERYREALQSYTMVTRLAPDIATAFSGAGAAHWMLGEVDAAGAAWERSLALKPSRQAFTNLGLRYYYAGRFEEAADMQRQALELAPDDHRVWGRLAESLRFLAEGEGESLAAYRRAAELAEGRLRIDASDWSTQGLLGLYRLFAGERESGMRLLHEAVSGSGRSAETLYYQAIGRVQFGDAEGALDALEEALAKDPQYRQFLLKDPDLAALRDAPRFELLATPDGAGVGEP</sequence>
<evidence type="ECO:0000313" key="5">
    <source>
        <dbReference type="EMBL" id="MCK7594646.1"/>
    </source>
</evidence>
<dbReference type="SUPFAM" id="SSF48452">
    <property type="entry name" value="TPR-like"/>
    <property type="match status" value="2"/>
</dbReference>
<feature type="transmembrane region" description="Helical" evidence="4">
    <location>
        <begin position="51"/>
        <end position="70"/>
    </location>
</feature>
<feature type="repeat" description="TPR" evidence="3">
    <location>
        <begin position="391"/>
        <end position="424"/>
    </location>
</feature>
<dbReference type="Proteomes" id="UP001431449">
    <property type="component" value="Unassembled WGS sequence"/>
</dbReference>
<evidence type="ECO:0000313" key="6">
    <source>
        <dbReference type="Proteomes" id="UP001431449"/>
    </source>
</evidence>
<feature type="transmembrane region" description="Helical" evidence="4">
    <location>
        <begin position="99"/>
        <end position="120"/>
    </location>
</feature>